<gene>
    <name evidence="6" type="ORF">ENT73_07935</name>
</gene>
<feature type="domain" description="Poly A polymerase head" evidence="4">
    <location>
        <begin position="8"/>
        <end position="126"/>
    </location>
</feature>
<dbReference type="Pfam" id="PF12627">
    <property type="entry name" value="PolyA_pol_RNAbd"/>
    <property type="match status" value="1"/>
</dbReference>
<comment type="similarity">
    <text evidence="3">Belongs to the tRNA nucleotidyltransferase/poly(A) polymerase family.</text>
</comment>
<dbReference type="SUPFAM" id="SSF81891">
    <property type="entry name" value="Poly A polymerase C-terminal region-like"/>
    <property type="match status" value="1"/>
</dbReference>
<dbReference type="GO" id="GO:0003723">
    <property type="term" value="F:RNA binding"/>
    <property type="evidence" value="ECO:0007669"/>
    <property type="project" value="UniProtKB-KW"/>
</dbReference>
<dbReference type="InterPro" id="IPR032828">
    <property type="entry name" value="PolyA_RNA-bd"/>
</dbReference>
<evidence type="ECO:0000259" key="4">
    <source>
        <dbReference type="Pfam" id="PF01743"/>
    </source>
</evidence>
<dbReference type="InterPro" id="IPR002646">
    <property type="entry name" value="PolA_pol_head_dom"/>
</dbReference>
<accession>A0A832LWF2</accession>
<name>A0A832LWF2_9BACT</name>
<dbReference type="GO" id="GO:0006396">
    <property type="term" value="P:RNA processing"/>
    <property type="evidence" value="ECO:0007669"/>
    <property type="project" value="InterPro"/>
</dbReference>
<evidence type="ECO:0000259" key="5">
    <source>
        <dbReference type="Pfam" id="PF12627"/>
    </source>
</evidence>
<dbReference type="Gene3D" id="1.10.3090.10">
    <property type="entry name" value="cca-adding enzyme, domain 2"/>
    <property type="match status" value="1"/>
</dbReference>
<dbReference type="GO" id="GO:0016779">
    <property type="term" value="F:nucleotidyltransferase activity"/>
    <property type="evidence" value="ECO:0007669"/>
    <property type="project" value="InterPro"/>
</dbReference>
<sequence length="349" mass="41822">MQEKGYKAYLVGGCVRDLLLHLEPKDFDIATEAKPEELLRLFPNSRLIGRRFPIVHIYIRRDFFVEVSTFRGREELDESHKENYGSPEEDAQRRDLTINALFYDPFSHQILDYVGGLEDLKRGIIRVIGEPKDRYIRDPVRMLRVIRHAARTGFSIEEKTWTELINHKGLIKKVPSERLRDELLKDLTGFWVYKWFQLMQKSGLLYEIYPFWQTLEENPLFSQEVLKKILKLLGKKNLIAEQKVVLYSYACLPLINKPYNPLAFKEMPTFDREELLKLFWALFFTFRYSRAFFEKAMDMLRDLYKIYYLSLKGREIPKRFRKKFYFKELLILLEILERKLFNYPKGGKA</sequence>
<comment type="caution">
    <text evidence="6">The sequence shown here is derived from an EMBL/GenBank/DDBJ whole genome shotgun (WGS) entry which is preliminary data.</text>
</comment>
<dbReference type="EMBL" id="DSZU01000146">
    <property type="protein sequence ID" value="HGV55988.1"/>
    <property type="molecule type" value="Genomic_DNA"/>
</dbReference>
<keyword evidence="2" id="KW-0547">Nucleotide-binding</keyword>
<dbReference type="CDD" id="cd05398">
    <property type="entry name" value="NT_ClassII-CCAase"/>
    <property type="match status" value="1"/>
</dbReference>
<protein>
    <submittedName>
        <fullName evidence="6">CCA tRNA nucleotidyltransferase</fullName>
    </submittedName>
</protein>
<evidence type="ECO:0000256" key="1">
    <source>
        <dbReference type="ARBA" id="ARBA00022679"/>
    </source>
</evidence>
<dbReference type="InterPro" id="IPR052191">
    <property type="entry name" value="tRNA_ntf/polyA_polymerase_I"/>
</dbReference>
<feature type="domain" description="tRNA nucleotidyltransferase/poly(A) polymerase RNA and SrmB- binding" evidence="5">
    <location>
        <begin position="153"/>
        <end position="212"/>
    </location>
</feature>
<dbReference type="GO" id="GO:0000166">
    <property type="term" value="F:nucleotide binding"/>
    <property type="evidence" value="ECO:0007669"/>
    <property type="project" value="UniProtKB-KW"/>
</dbReference>
<dbReference type="PANTHER" id="PTHR43051">
    <property type="entry name" value="POLYNUCLEOTIDE ADENYLYLTRANSFERASE FAMILY PROTEIN"/>
    <property type="match status" value="1"/>
</dbReference>
<dbReference type="InterPro" id="IPR043519">
    <property type="entry name" value="NT_sf"/>
</dbReference>
<keyword evidence="3" id="KW-0694">RNA-binding</keyword>
<proteinExistence type="inferred from homology"/>
<dbReference type="PANTHER" id="PTHR43051:SF1">
    <property type="entry name" value="POLYNUCLEOTIDE ADENYLYLTRANSFERASE FAMILY PROTEIN"/>
    <property type="match status" value="1"/>
</dbReference>
<reference evidence="6" key="1">
    <citation type="journal article" date="2020" name="mSystems">
        <title>Genome- and Community-Level Interaction Insights into Carbon Utilization and Element Cycling Functions of Hydrothermarchaeota in Hydrothermal Sediment.</title>
        <authorList>
            <person name="Zhou Z."/>
            <person name="Liu Y."/>
            <person name="Xu W."/>
            <person name="Pan J."/>
            <person name="Luo Z.H."/>
            <person name="Li M."/>
        </authorList>
    </citation>
    <scope>NUCLEOTIDE SEQUENCE [LARGE SCALE GENOMIC DNA]</scope>
    <source>
        <strain evidence="6">SpSt-605</strain>
    </source>
</reference>
<dbReference type="Pfam" id="PF01743">
    <property type="entry name" value="PolyA_pol"/>
    <property type="match status" value="1"/>
</dbReference>
<keyword evidence="1 3" id="KW-0808">Transferase</keyword>
<evidence type="ECO:0000256" key="2">
    <source>
        <dbReference type="ARBA" id="ARBA00022741"/>
    </source>
</evidence>
<dbReference type="Gene3D" id="3.30.460.10">
    <property type="entry name" value="Beta Polymerase, domain 2"/>
    <property type="match status" value="1"/>
</dbReference>
<dbReference type="SUPFAM" id="SSF81301">
    <property type="entry name" value="Nucleotidyltransferase"/>
    <property type="match status" value="1"/>
</dbReference>
<dbReference type="AlphaFoldDB" id="A0A832LWF2"/>
<evidence type="ECO:0000313" key="6">
    <source>
        <dbReference type="EMBL" id="HGV55988.1"/>
    </source>
</evidence>
<organism evidence="6">
    <name type="scientific">Caldimicrobium thiodismutans</name>
    <dbReference type="NCBI Taxonomy" id="1653476"/>
    <lineage>
        <taxon>Bacteria</taxon>
        <taxon>Pseudomonadati</taxon>
        <taxon>Thermodesulfobacteriota</taxon>
        <taxon>Thermodesulfobacteria</taxon>
        <taxon>Thermodesulfobacteriales</taxon>
        <taxon>Thermodesulfobacteriaceae</taxon>
        <taxon>Caldimicrobium</taxon>
    </lineage>
</organism>
<evidence type="ECO:0000256" key="3">
    <source>
        <dbReference type="RuleBase" id="RU003953"/>
    </source>
</evidence>